<evidence type="ECO:0000256" key="30">
    <source>
        <dbReference type="ARBA" id="ARBA00023288"/>
    </source>
</evidence>
<dbReference type="InterPro" id="IPR000328">
    <property type="entry name" value="GP41-like"/>
</dbReference>
<keyword evidence="10 32" id="KW-1165">Clathrin-mediated endocytosis of virus by host</keyword>
<evidence type="ECO:0000256" key="33">
    <source>
        <dbReference type="RuleBase" id="RU363095"/>
    </source>
</evidence>
<comment type="similarity">
    <text evidence="32">Belongs to the HIV-1 env protein family.</text>
</comment>
<sequence length="840" mass="94615">MRVRGIQRNYPQWWIWSVLGFWMIYNVLGSLWVTVYYGVPVWKEAKTTLFCASDAKAYEKEVHNVWATHACVPTDPDPQEIVLENVTENFNMWKNDMVDQMHEDVISLWDQSLKPCVKLTPLCVTLNCTDVNNNSSMKNCSFNAASELKDRKQQQRAIFSELDVVSLGNSSYRIISCNTSTIAQACPKVSFDPIPIHYCAPAGFAILRCNNKTFNGLGPCNNVSTVQCTHGIKPVVSTQLLLNGSLAEGEILIRSENLTNNAKTIIVQLNNSVEIVCVRPNNNTRKSIRIGPGQTFFATGDIIGDIRQAHCNISKSKWEDTLQKVSKKLQEHFPNKTIKFKPSSGGDLEITTHSFNCRGEFFYCNTSKLFNGNGSDSTSKSDSTSNSTITLQCRIKQIINMWQGVGRAMYAPPIAGSITCNSSITGLLLTRDGGNGGNNETEIFRPGGGDMRDNWRSELYKYKVVEIEPLGIAPTKAKRRVVEREKRAVGIGAVFLGILGAAGSTMGAASITLTVQARQLLSGIVQQQSNLLRAIEAQQHMLQLTVWGIKQLQTRVLAIERYLKDQQLLGIWGCSGKLICTTNVPWNLSWSNNKTYEEIWDNMTWMQWDKEINNYTSIIYRLLEKSQIQQEENEKDLLSLDSWESLWNWFSITKWLWYIKIFIMIVGGLIGLRIIFTVLSIVNRVRQGYSPLSFQTLIPNQREPDRLGRIEEEGGEQDRDRSIRLVSGFLALAWDDLRSLCLFSYHRLRDCILIVARAVELLGRSGLRGLQKGWTTLKHLGSLVQYWGLEIKKSAISLLDTIAIAVAGGTDRIIEILQGICRAICNIPRRIRQGFEAALQ</sequence>
<comment type="domain">
    <text evidence="32 33">The 17 amino acids long immunosuppressive region is present in many retroviral envelope proteins. Synthetic peptides derived from this relatively conserved sequence inhibit immune function in vitro and in vivo.</text>
</comment>
<dbReference type="SUPFAM" id="SSF58069">
    <property type="entry name" value="Virus ectodomain"/>
    <property type="match status" value="1"/>
</dbReference>
<evidence type="ECO:0000256" key="17">
    <source>
        <dbReference type="ARBA" id="ARBA00022804"/>
    </source>
</evidence>
<keyword evidence="12 32" id="KW-1162">Viral penetration into host cytoplasm</keyword>
<keyword evidence="18 32" id="KW-0946">Virion</keyword>
<keyword evidence="25 32" id="KW-0472">Membrane</keyword>
<dbReference type="InterPro" id="IPR000777">
    <property type="entry name" value="HIV1_Gp120"/>
</dbReference>
<evidence type="ECO:0000256" key="28">
    <source>
        <dbReference type="ARBA" id="ARBA00023180"/>
    </source>
</evidence>
<feature type="lipid moiety-binding region" description="S-palmitoyl cysteine; by host" evidence="32">
    <location>
        <position position="821"/>
    </location>
</feature>
<keyword evidence="20 32" id="KW-0261">Viral envelope protein</keyword>
<comment type="subcellular location">
    <molecule>Surface protein gp120</molecule>
    <subcellularLocation>
        <location evidence="32">Virion membrane</location>
        <topology evidence="32">Peripheral membrane protein</topology>
    </subcellularLocation>
    <subcellularLocation>
        <location evidence="32">Host cell membrane</location>
        <topology evidence="32">Peripheral membrane protein</topology>
    </subcellularLocation>
    <subcellularLocation>
        <location evidence="32">Host endosome membrane</location>
        <topology evidence="32">Single-pass type I membrane protein</topology>
    </subcellularLocation>
    <text evidence="32">The surface protein is not anchored to the viral envelope, but associates with the extravirion surface through its binding to TM. It is probably concentrated at the site of budding and incorporated into the virions possibly by contacts between the cytoplasmic tail of Env and the N-terminus of Gag.</text>
</comment>
<comment type="subcellular location">
    <subcellularLocation>
        <location evidence="3">Host cell membrane</location>
        <topology evidence="3">Peripheral membrane protein</topology>
    </subcellularLocation>
    <subcellularLocation>
        <location evidence="1">Host cell membrane</location>
        <topology evidence="1">Single-pass type I membrane protein</topology>
    </subcellularLocation>
    <subcellularLocation>
        <location evidence="2">Host endosome membrane</location>
        <topology evidence="2">Peripheral membrane protein</topology>
    </subcellularLocation>
    <subcellularLocation>
        <location evidence="5">Host endosome membrane</location>
        <topology evidence="5">Single-pass type I membrane protein</topology>
    </subcellularLocation>
    <subcellularLocation>
        <location evidence="6">Virion membrane</location>
        <topology evidence="6">Peripheral membrane protein</topology>
    </subcellularLocation>
    <subcellularLocation>
        <location evidence="4">Virion membrane</location>
        <topology evidence="4">Single-pass type I membrane protein</topology>
    </subcellularLocation>
</comment>
<evidence type="ECO:0000256" key="2">
    <source>
        <dbReference type="ARBA" id="ARBA00004433"/>
    </source>
</evidence>
<keyword evidence="14 32" id="KW-0812">Transmembrane</keyword>
<dbReference type="GO" id="GO:0005198">
    <property type="term" value="F:structural molecule activity"/>
    <property type="evidence" value="ECO:0007669"/>
    <property type="project" value="UniProtKB-UniRule"/>
</dbReference>
<evidence type="ECO:0000256" key="1">
    <source>
        <dbReference type="ARBA" id="ARBA00004402"/>
    </source>
</evidence>
<feature type="disulfide bond" evidence="32">
    <location>
        <begin position="199"/>
        <end position="228"/>
    </location>
</feature>
<dbReference type="FunFam" id="1.10.287.210:FF:000001">
    <property type="entry name" value="Envelope glycoprotein gp160"/>
    <property type="match status" value="1"/>
</dbReference>
<feature type="domain" description="Human immunodeficiency virus 1 envelope glycoprotein Gp120" evidence="34">
    <location>
        <begin position="31"/>
        <end position="135"/>
    </location>
</feature>
<dbReference type="GO" id="GO:0039654">
    <property type="term" value="P:fusion of virus membrane with host endosome membrane"/>
    <property type="evidence" value="ECO:0007669"/>
    <property type="project" value="UniProtKB-UniRule"/>
</dbReference>
<dbReference type="GO" id="GO:1903908">
    <property type="term" value="P:positive regulation of plasma membrane raft polarization"/>
    <property type="evidence" value="ECO:0007669"/>
    <property type="project" value="UniProtKB-UniRule"/>
</dbReference>
<keyword evidence="31 32" id="KW-1160">Virus entry into host cell</keyword>
<keyword evidence="11 32" id="KW-0945">Host-virus interaction</keyword>
<feature type="transmembrane region" description="Helical" evidence="33">
    <location>
        <begin position="655"/>
        <end position="682"/>
    </location>
</feature>
<feature type="disulfide bond" evidence="32">
    <location>
        <begin position="51"/>
        <end position="71"/>
    </location>
</feature>
<evidence type="ECO:0000259" key="35">
    <source>
        <dbReference type="Pfam" id="PF00517"/>
    </source>
</evidence>
<keyword evidence="29 32" id="KW-0899">Viral immunoevasion</keyword>
<dbReference type="GO" id="GO:0075512">
    <property type="term" value="P:clathrin-dependent endocytosis of virus by host cell"/>
    <property type="evidence" value="ECO:0007669"/>
    <property type="project" value="UniProtKB-UniRule"/>
</dbReference>
<feature type="short sequence motif" description="YXXL motif; contains endocytosis signal" evidence="32">
    <location>
        <begin position="689"/>
        <end position="692"/>
    </location>
</feature>
<accession>A0A6M6ATD0</accession>
<dbReference type="GO" id="GO:0055036">
    <property type="term" value="C:virion membrane"/>
    <property type="evidence" value="ECO:0007669"/>
    <property type="project" value="UniProtKB-SubCell"/>
</dbReference>
<organism evidence="36">
    <name type="scientific">Human immunodeficiency virus type 1</name>
    <name type="common">HIV-1</name>
    <dbReference type="NCBI Taxonomy" id="11676"/>
    <lineage>
        <taxon>Viruses</taxon>
        <taxon>Riboviria</taxon>
        <taxon>Pararnavirae</taxon>
        <taxon>Artverviricota</taxon>
        <taxon>Revtraviricetes</taxon>
        <taxon>Ortervirales</taxon>
        <taxon>Retroviridae</taxon>
        <taxon>Orthoretrovirinae</taxon>
        <taxon>Lentivirus</taxon>
        <taxon>Lentivirus humimdef1</taxon>
    </lineage>
</organism>
<comment type="domain">
    <text evidence="32">Some of the most genetically diverse regions of the viral genome are present in Env. They are called variable regions 1 through 5 (V1 through V5). Coreceptor usage of gp120 is determined mainly by the primary structure of the third variable region (V3) in the outer domain of gp120. The sequence of V3 determines which coreceptor, CCR5 and/or CXCR4 (corresponding to R5/macrophage, X4/T cell and R5X4/T cell and macrophage tropism), is used to trigger the fusion potential of the Env complex, and hence which cells the virus can infect. Binding to CCR5 involves a region adjacent in addition to V3.</text>
</comment>
<dbReference type="CDD" id="cd09909">
    <property type="entry name" value="HIV-1-like_HR1-HR2"/>
    <property type="match status" value="1"/>
</dbReference>
<keyword evidence="26 32" id="KW-0564">Palmitate</keyword>
<keyword evidence="16 32" id="KW-0732">Signal</keyword>
<dbReference type="EMBL" id="MT194214">
    <property type="protein sequence ID" value="QJX38797.1"/>
    <property type="molecule type" value="Genomic_RNA"/>
</dbReference>
<evidence type="ECO:0000256" key="5">
    <source>
        <dbReference type="ARBA" id="ARBA00004578"/>
    </source>
</evidence>
<comment type="PTM">
    <text evidence="32">Palmitoylation of the transmembrane protein and of Env polyprotein (prior to its proteolytic cleavage) is essential for their association with host cell membrane lipid rafts. Palmitoylation is therefore required for envelope trafficking to classical lipid rafts, but not for viral replication.</text>
</comment>
<feature type="chain" id="PRO_5027193501" description="Envelope glycoprotein gp160" evidence="32">
    <location>
        <begin position="30"/>
        <end position="840"/>
    </location>
</feature>
<feature type="transmembrane region" description="Helical" evidence="33">
    <location>
        <begin position="488"/>
        <end position="511"/>
    </location>
</feature>
<dbReference type="InterPro" id="IPR036377">
    <property type="entry name" value="Gp120_core_sf"/>
</dbReference>
<dbReference type="HAMAP" id="MF_04083">
    <property type="entry name" value="HIV_ENV"/>
    <property type="match status" value="1"/>
</dbReference>
<evidence type="ECO:0000256" key="27">
    <source>
        <dbReference type="ARBA" id="ARBA00023157"/>
    </source>
</evidence>
<feature type="region of interest" description="CD4-binding loop" evidence="32">
    <location>
        <begin position="343"/>
        <end position="353"/>
    </location>
</feature>
<evidence type="ECO:0000256" key="6">
    <source>
        <dbReference type="ARBA" id="ARBA00004650"/>
    </source>
</evidence>
<evidence type="ECO:0000256" key="12">
    <source>
        <dbReference type="ARBA" id="ARBA00022595"/>
    </source>
</evidence>
<feature type="transmembrane region" description="Helical" evidence="33">
    <location>
        <begin position="13"/>
        <end position="39"/>
    </location>
</feature>
<keyword evidence="7 32" id="KW-1168">Fusion of virus membrane with host membrane</keyword>
<comment type="caution">
    <text evidence="32 33">Lacks conserved residue(s) required for the propagation of feature annotation.</text>
</comment>
<keyword evidence="9 32" id="KW-1032">Host cell membrane</keyword>
<evidence type="ECO:0000256" key="20">
    <source>
        <dbReference type="ARBA" id="ARBA00022879"/>
    </source>
</evidence>
<dbReference type="GO" id="GO:0016020">
    <property type="term" value="C:membrane"/>
    <property type="evidence" value="ECO:0007669"/>
    <property type="project" value="UniProtKB-UniRule"/>
</dbReference>
<name>A0A6M6ATD0_HV1</name>
<dbReference type="FunFam" id="1.20.5.490:FF:000001">
    <property type="entry name" value="Envelope glycoprotein gp160"/>
    <property type="match status" value="1"/>
</dbReference>
<reference evidence="36" key="1">
    <citation type="journal article" date="2020" name="PLoS Pathog.">
        <title>HIV-1 variants are archived throughout infection and persist in the reservoir.</title>
        <authorList>
            <person name="Brooks K."/>
            <person name="Jones B.R."/>
            <person name="Dilernia D.A."/>
            <person name="Wilkins D.J."/>
            <person name="Claiborne D.T."/>
            <person name="McInally S."/>
            <person name="Gilmour J."/>
            <person name="Kilembe W."/>
            <person name="Joy J.B."/>
            <person name="Allen S.A."/>
            <person name="Brumme Z.L."/>
            <person name="Hunter E."/>
        </authorList>
    </citation>
    <scope>NUCLEOTIDE SEQUENCE</scope>
    <source>
        <strain evidence="36">ZM1047M_02Jul2008_1Y_3_E</strain>
    </source>
</reference>
<feature type="coiled-coil region" evidence="32">
    <location>
        <begin position="610"/>
        <end position="644"/>
    </location>
</feature>
<evidence type="ECO:0000256" key="23">
    <source>
        <dbReference type="ARBA" id="ARBA00023046"/>
    </source>
</evidence>
<evidence type="ECO:0000256" key="3">
    <source>
        <dbReference type="ARBA" id="ARBA00004505"/>
    </source>
</evidence>
<feature type="domain" description="Retroviral envelope protein GP41-like" evidence="35">
    <location>
        <begin position="506"/>
        <end position="697"/>
    </location>
</feature>
<feature type="disulfide bond" evidence="32">
    <location>
        <begin position="574"/>
        <end position="580"/>
    </location>
</feature>
<feature type="disulfide bond" evidence="32">
    <location>
        <begin position="209"/>
        <end position="220"/>
    </location>
</feature>
<evidence type="ECO:0000256" key="14">
    <source>
        <dbReference type="ARBA" id="ARBA00022692"/>
    </source>
</evidence>
<comment type="PTM">
    <text evidence="32">Specific enzymatic cleavages in vivo yield mature proteins. Envelope glycoproteins are synthesized as a inactive precursor that is heavily N-glycosylated and processed likely by host cell furin in the Golgi to yield the mature SU and TM proteins. The cleavage site between SU and TM requires the minimal sequence [KR]-X-[KR]-R. About 2 of the 9 disulfide bonds of gp41 are reduced by P4HB/PDI, following binding to CD4 receptor.</text>
</comment>
<evidence type="ECO:0000259" key="34">
    <source>
        <dbReference type="Pfam" id="PF00516"/>
    </source>
</evidence>
<evidence type="ECO:0000256" key="31">
    <source>
        <dbReference type="ARBA" id="ARBA00023296"/>
    </source>
</evidence>
<evidence type="ECO:0000313" key="36">
    <source>
        <dbReference type="EMBL" id="QJX38797.1"/>
    </source>
</evidence>
<feature type="region of interest" description="MPER; binding to GalCer" evidence="32">
    <location>
        <begin position="639"/>
        <end position="660"/>
    </location>
</feature>
<dbReference type="Pfam" id="PF00517">
    <property type="entry name" value="GP41"/>
    <property type="match status" value="1"/>
</dbReference>
<comment type="subcellular location">
    <molecule>Transmembrane protein gp41</molecule>
    <subcellularLocation>
        <location evidence="32">Virion membrane</location>
        <topology evidence="32">Single-pass type I membrane protein</topology>
    </subcellularLocation>
    <subcellularLocation>
        <location evidence="32">Host cell membrane</location>
        <topology evidence="32">Single-pass type I membrane protein</topology>
    </subcellularLocation>
    <subcellularLocation>
        <location evidence="32">Host endosome membrane</location>
        <topology evidence="32">Single-pass type I membrane protein</topology>
    </subcellularLocation>
    <text evidence="32">It is probably concentrated at the site of budding and incorporated into the virions possibly by contacts between the cytoplasmic tail of Env and the N-terminus of Gag.</text>
</comment>
<evidence type="ECO:0000256" key="26">
    <source>
        <dbReference type="ARBA" id="ARBA00023139"/>
    </source>
</evidence>
<keyword evidence="21 32" id="KW-1164">Virus endocytosis by host</keyword>
<evidence type="ECO:0000256" key="32">
    <source>
        <dbReference type="HAMAP-Rule" id="MF_04083"/>
    </source>
</evidence>
<dbReference type="FunFam" id="2.170.40.20:FF:000003">
    <property type="entry name" value="Envelope glycoprotein gp160"/>
    <property type="match status" value="1"/>
</dbReference>
<comment type="subunit">
    <text evidence="32">The mature envelope protein (Env) consists of a homotrimer of non-covalently associated gp120-gp41 heterodimers. The resulting complex protrudes from the virus surface as a spike. There seems to be as few as 10 spikes on the average virion. Surface protein gp120 interacts with host CD4, CCR5 and CXCR4. Gp120 also interacts with the C-type lectins CD209/DC-SIGN and CLEC4M/DC-SIGNR (collectively referred to as DC-SIGN(R)). Gp120 and gp41 interact with GalCer. Gp120 interacts with host ITGA4/ITGB7 complex; on CD4+ T-cells, this interaction results in rapid activation of integrin ITGAL/LFA-1, which facilitates efficient cell-to-cell spreading of HIV-1. Gp120 interacts with cell-associated heparan sulfate; this interaction increases virus infectivity on permissive cells and may be involved in infection of CD4- cells.</text>
</comment>
<evidence type="ECO:0000256" key="29">
    <source>
        <dbReference type="ARBA" id="ARBA00023280"/>
    </source>
</evidence>
<evidence type="ECO:0000256" key="19">
    <source>
        <dbReference type="ARBA" id="ARBA00022870"/>
    </source>
</evidence>
<evidence type="ECO:0000256" key="4">
    <source>
        <dbReference type="ARBA" id="ARBA00004563"/>
    </source>
</evidence>
<feature type="lipid moiety-binding region" description="S-palmitoyl cysteine; by host" evidence="32">
    <location>
        <position position="741"/>
    </location>
</feature>
<dbReference type="GO" id="GO:0019031">
    <property type="term" value="C:viral envelope"/>
    <property type="evidence" value="ECO:0007669"/>
    <property type="project" value="UniProtKB-KW"/>
</dbReference>
<evidence type="ECO:0000256" key="8">
    <source>
        <dbReference type="ARBA" id="ARBA00022510"/>
    </source>
</evidence>
<evidence type="ECO:0000256" key="13">
    <source>
        <dbReference type="ARBA" id="ARBA00022685"/>
    </source>
</evidence>
<evidence type="ECO:0000256" key="16">
    <source>
        <dbReference type="ARBA" id="ARBA00022729"/>
    </source>
</evidence>
<comment type="function">
    <text evidence="32">Envelope glycoprotein gp160: Oligomerizes in the host endoplasmic reticulum into predominantly trimers. In a second time, gp160 transits in the host Golgi, where glycosylation is completed. The precursor is then proteolytically cleaved in the trans-Golgi and thereby activated by cellular furin or furin-like proteases to produce gp120 and gp41.</text>
</comment>
<comment type="domain">
    <text evidence="32">The CD4-binding region is targeted by the antibody b12.</text>
</comment>
<comment type="function">
    <text evidence="32">Surface protein gp120: Attaches the virus to the host lymphoid cell by binding to the primary receptor CD4. This interaction induces a structural rearrangement creating a high affinity binding site for a chemokine coreceptor like CXCR4 and/or CCR5. Acts as a ligand for CD209/DC-SIGN and CLEC4M/DC-SIGNR, which are respectively found on dendritic cells (DCs), and on endothelial cells of liver sinusoids and lymph node sinuses. These interactions allow capture of viral particles at mucosal surfaces by these cells and subsequent transmission to permissive cells. HIV subverts the migration properties of dendritic cells to gain access to CD4+ T-cells in lymph nodes. Virus transmission to permissive T-cells occurs either in trans (without DCs infection, through viral capture and transmission), or in cis (following DCs productive infection, through the usual CD4-gp120 interaction), thereby inducing a robust infection. In trans infection, bound virions remain infectious over days and it is proposed that they are not degraded, but protected in non-lysosomal acidic organelles within the DCs close to the cell membrane thus contributing to the viral infectious potential during DCs' migration from the periphery to the lymphoid tissues. On arrival at lymphoid tissues, intact virions recycle back to DCs' cell surface allowing virus transmission to CD4+ T-cells.</text>
</comment>
<proteinExistence type="inferred from homology"/>
<evidence type="ECO:0000256" key="24">
    <source>
        <dbReference type="ARBA" id="ARBA00023054"/>
    </source>
</evidence>
<keyword evidence="30 32" id="KW-0449">Lipoprotein</keyword>
<keyword evidence="17 32" id="KW-1161">Viral attachment to host cell</keyword>
<dbReference type="InterPro" id="IPR037527">
    <property type="entry name" value="Gp160"/>
</dbReference>
<keyword evidence="8 32" id="KW-1170">Fusion of virus membrane with host endosomal membrane</keyword>
<dbReference type="Pfam" id="PF00516">
    <property type="entry name" value="GP120"/>
    <property type="match status" value="2"/>
</dbReference>
<feature type="domain" description="Human immunodeficiency virus 1 envelope glycoprotein Gp120" evidence="34">
    <location>
        <begin position="136"/>
        <end position="487"/>
    </location>
</feature>
<protein>
    <recommendedName>
        <fullName evidence="32">Envelope glycoprotein gp160</fullName>
    </recommendedName>
    <alternativeName>
        <fullName evidence="32">Env polyprotein</fullName>
    </alternativeName>
    <component>
        <recommendedName>
            <fullName evidence="32">Surface protein gp120</fullName>
            <shortName evidence="32">SU</shortName>
        </recommendedName>
        <alternativeName>
            <fullName evidence="32">Glycoprotein 120</fullName>
            <shortName evidence="32">gp120</shortName>
        </alternativeName>
    </component>
    <component>
        <recommendedName>
            <fullName evidence="32">Transmembrane protein gp41</fullName>
            <shortName evidence="32">TM</shortName>
        </recommendedName>
        <alternativeName>
            <fullName evidence="32">Glycoprotein 41</fullName>
            <shortName evidence="32">gp41</shortName>
        </alternativeName>
    </component>
</protein>
<dbReference type="Gene3D" id="1.10.287.210">
    <property type="match status" value="1"/>
</dbReference>
<keyword evidence="27 32" id="KW-1015">Disulfide bond</keyword>
<organismHost>
    <name type="scientific">Homo sapiens</name>
    <name type="common">Human</name>
    <dbReference type="NCBI Taxonomy" id="9606"/>
</organismHost>
<feature type="chain" id="PRO_5027193502" description="Transmembrane protein gp41" evidence="32">
    <location>
        <begin position="488"/>
        <end position="840"/>
    </location>
</feature>
<keyword evidence="19 32" id="KW-1043">Host membrane</keyword>
<keyword evidence="23 32" id="KW-1039">Host endosome</keyword>
<comment type="PTM">
    <text evidence="32">Highly glycosylated by host. The high number of glycan on the protein is reffered to as 'glycan shield' because it contributes to hide protein sequence from adaptive immune system.</text>
</comment>
<dbReference type="SUPFAM" id="SSF56502">
    <property type="entry name" value="gp120 core"/>
    <property type="match status" value="1"/>
</dbReference>
<comment type="miscellaneous">
    <text evidence="32">Inhibitors targeting HIV-1 viral envelope proteins are used as antiretroviral drugs. Attachment of virions to the cell surface via non-specific interactions and CD4 binding can be blocked by inhibitors that include cyanovirin-N, cyclotriazadisulfonamide analogs, PRO 2000, TNX 355 and PRO 542. In addition, BMS 806 can block CD4-induced conformational changes. Env interactions with the coreceptor molecules can be targeted by CCR5 antagonists including SCH-D, maraviroc (UK 427857) and aplaviroc (GW 873140), and the CXCR4 antagonist AMD 070. Fusion of viral and cellular membranes can be inhibited by peptides such as enfuvirtide and tifuvirtide (T 1249). Resistance to inhibitors associated with mutations in Env are observed. Most of the time, single mutations confer only a modest reduction in drug susceptibility. Combination of several mutations is usually required to develop a high-level drug resistance.</text>
</comment>
<evidence type="ECO:0000256" key="22">
    <source>
        <dbReference type="ARBA" id="ARBA00022989"/>
    </source>
</evidence>
<dbReference type="GO" id="GO:0019082">
    <property type="term" value="P:viral protein processing"/>
    <property type="evidence" value="ECO:0007669"/>
    <property type="project" value="UniProtKB-UniRule"/>
</dbReference>
<keyword evidence="15 32" id="KW-0053">Apoptosis</keyword>
<evidence type="ECO:0000256" key="7">
    <source>
        <dbReference type="ARBA" id="ARBA00022506"/>
    </source>
</evidence>
<gene>
    <name evidence="32 36" type="primary">env</name>
</gene>
<dbReference type="GO" id="GO:0052031">
    <property type="term" value="P:symbiont-mediated perturbation of host defense response"/>
    <property type="evidence" value="ECO:0007669"/>
    <property type="project" value="UniProtKB-UniRule"/>
</dbReference>
<keyword evidence="22 32" id="KW-1133">Transmembrane helix</keyword>
<feature type="region of interest" description="Immunosuppression" evidence="32">
    <location>
        <begin position="550"/>
        <end position="568"/>
    </location>
</feature>
<evidence type="ECO:0000256" key="21">
    <source>
        <dbReference type="ARBA" id="ARBA00022890"/>
    </source>
</evidence>
<dbReference type="GO" id="GO:0019064">
    <property type="term" value="P:fusion of virus membrane with host plasma membrane"/>
    <property type="evidence" value="ECO:0007669"/>
    <property type="project" value="UniProtKB-UniRule"/>
</dbReference>
<comment type="domain">
    <text evidence="32">The membrane proximal external region (MPER) present in gp41 is a tryptophan-rich region recognized by the antibodies 2F5, Z13, and 4E10. MPER seems to play a role in fusion.</text>
</comment>
<keyword evidence="28 32" id="KW-0325">Glycoprotein</keyword>
<keyword evidence="24 32" id="KW-0175">Coiled coil</keyword>
<dbReference type="GO" id="GO:0020002">
    <property type="term" value="C:host cell plasma membrane"/>
    <property type="evidence" value="ECO:0007669"/>
    <property type="project" value="UniProtKB-SubCell"/>
</dbReference>
<comment type="domain">
    <text evidence="32">The YXXL motif is involved in determining the exact site of viral release at the surface of infected mononuclear cells and promotes endocytosis. YXXL and di-leucine endocytosis motifs interact directly or indirectly with the clathrin adapter complexes, opperate independently, and their activities are not additive.</text>
</comment>
<evidence type="ECO:0000256" key="11">
    <source>
        <dbReference type="ARBA" id="ARBA00022581"/>
    </source>
</evidence>
<dbReference type="Gene3D" id="2.170.40.20">
    <property type="entry name" value="Human immunodeficiency virus 1, Gp160, envelope glycoprotein"/>
    <property type="match status" value="2"/>
</dbReference>
<keyword evidence="13 32" id="KW-0165">Cleavage on pair of basic residues</keyword>
<evidence type="ECO:0000256" key="15">
    <source>
        <dbReference type="ARBA" id="ARBA00022703"/>
    </source>
</evidence>
<comment type="function">
    <text evidence="32">Transmembrane protein gp41: Acts as a class I viral fusion protein. Under the current model, the protein has at least 3 conformational states: pre-fusion native state, pre-hairpin intermediate state, and post-fusion hairpin state. During fusion of viral and target intracellular membranes, the coiled coil regions (heptad repeats) assume a trimer-of-hairpins structure, positioning the fusion peptide in close proximity to the C-terminal region of the ectodomain. The formation of this structure appears to drive apposition and subsequent fusion of viral and target cell membranes. Complete fusion occurs in host cell endosomes and is dynamin-dependent, however some lipid transfer might occur at the plasma membrane. The virus undergoes clathrin-dependent internalization long before endosomal fusion, thus minimizing the surface exposure of conserved viral epitopes during fusion and reducing the efficacy of inhibitors targeting these epitopes. Membranes fusion leads to delivery of the nucleocapsid into the cytoplasm.</text>
</comment>
<evidence type="ECO:0000256" key="9">
    <source>
        <dbReference type="ARBA" id="ARBA00022511"/>
    </source>
</evidence>
<dbReference type="Gene3D" id="1.20.5.490">
    <property type="entry name" value="Single helix bin"/>
    <property type="match status" value="1"/>
</dbReference>
<dbReference type="GO" id="GO:0019062">
    <property type="term" value="P:virion attachment to host cell"/>
    <property type="evidence" value="ECO:0007669"/>
    <property type="project" value="UniProtKB-UniRule"/>
</dbReference>
<feature type="region of interest" description="Fusion peptide" evidence="32">
    <location>
        <begin position="488"/>
        <end position="508"/>
    </location>
</feature>
<dbReference type="GO" id="GO:1903911">
    <property type="term" value="P:positive regulation of receptor clustering"/>
    <property type="evidence" value="ECO:0007669"/>
    <property type="project" value="UniProtKB-UniRule"/>
</dbReference>
<comment type="miscellaneous">
    <text evidence="32">HIV-1 lineages are divided in three main groups, M (for Major), O (for Outlier), and N (for New, or Non-M, Non-O). The vast majority of strains found worldwide belong to the group M. Group O seems to be endemic to and largely confined to Cameroon and neighboring countries in West Central Africa, where these viruses represent a small minority of HIV-1 strains. The group N is represented by a limited number of isolates from Cameroonian persons. The group M is further subdivided in 9 clades or subtypes (A to D, F to H, J and K).</text>
</comment>
<feature type="site" description="Cleavage; by host furin" evidence="32">
    <location>
        <begin position="487"/>
        <end position="488"/>
    </location>
</feature>
<dbReference type="GO" id="GO:0044175">
    <property type="term" value="C:host cell endosome membrane"/>
    <property type="evidence" value="ECO:0007669"/>
    <property type="project" value="UniProtKB-SubCell"/>
</dbReference>
<feature type="topological domain" description="Cytoplasmic" evidence="32">
    <location>
        <begin position="683"/>
        <end position="840"/>
    </location>
</feature>
<evidence type="ECO:0000256" key="18">
    <source>
        <dbReference type="ARBA" id="ARBA00022844"/>
    </source>
</evidence>
<evidence type="ECO:0000256" key="10">
    <source>
        <dbReference type="ARBA" id="ARBA00022570"/>
    </source>
</evidence>
<evidence type="ECO:0000256" key="25">
    <source>
        <dbReference type="ARBA" id="ARBA00023136"/>
    </source>
</evidence>